<dbReference type="SUPFAM" id="SSF52540">
    <property type="entry name" value="P-loop containing nucleoside triphosphate hydrolases"/>
    <property type="match status" value="1"/>
</dbReference>
<dbReference type="PROSITE" id="PS00675">
    <property type="entry name" value="SIGMA54_INTERACT_1"/>
    <property type="match status" value="1"/>
</dbReference>
<evidence type="ECO:0000313" key="3">
    <source>
        <dbReference type="Proteomes" id="UP000719766"/>
    </source>
</evidence>
<comment type="caution">
    <text evidence="2">The sequence shown here is derived from an EMBL/GenBank/DDBJ whole genome shotgun (WGS) entry which is preliminary data.</text>
</comment>
<reference evidence="2" key="1">
    <citation type="journal article" date="2020" name="New Phytol.">
        <title>Comparative genomics reveals dynamic genome evolution in host specialist ectomycorrhizal fungi.</title>
        <authorList>
            <person name="Lofgren L.A."/>
            <person name="Nguyen N.H."/>
            <person name="Vilgalys R."/>
            <person name="Ruytinx J."/>
            <person name="Liao H.L."/>
            <person name="Branco S."/>
            <person name="Kuo A."/>
            <person name="LaButti K."/>
            <person name="Lipzen A."/>
            <person name="Andreopoulos W."/>
            <person name="Pangilinan J."/>
            <person name="Riley R."/>
            <person name="Hundley H."/>
            <person name="Na H."/>
            <person name="Barry K."/>
            <person name="Grigoriev I.V."/>
            <person name="Stajich J.E."/>
            <person name="Kennedy P.G."/>
        </authorList>
    </citation>
    <scope>NUCLEOTIDE SEQUENCE</scope>
    <source>
        <strain evidence="2">S12</strain>
    </source>
</reference>
<proteinExistence type="predicted"/>
<keyword evidence="3" id="KW-1185">Reference proteome</keyword>
<dbReference type="EMBL" id="JABBWE010000040">
    <property type="protein sequence ID" value="KAG1791871.1"/>
    <property type="molecule type" value="Genomic_DNA"/>
</dbReference>
<sequence length="216" mass="24375">MAPVLTPNIIIFGETGVGKSSVINLMAGKQIAHISPDSHRCTLHWTEYQVTFGNGTRYKVFDTVGLDSYGHPQVLLPHTREYVSAILNAYDLIDTLKKRGGINLLLFCIHGGTSRVTATMQRNYRVFFEFLCQERVPLVLVVTNLERERTMEDWYTRNIGNFEKHGIRPTGHACITAANTTSWSDTSGRRNRDNISNISHFLFGLIHIIALKKVAK</sequence>
<dbReference type="GO" id="GO:0005525">
    <property type="term" value="F:GTP binding"/>
    <property type="evidence" value="ECO:0007669"/>
    <property type="project" value="InterPro"/>
</dbReference>
<dbReference type="Proteomes" id="UP000719766">
    <property type="component" value="Unassembled WGS sequence"/>
</dbReference>
<organism evidence="2 3">
    <name type="scientific">Suillus plorans</name>
    <dbReference type="NCBI Taxonomy" id="116603"/>
    <lineage>
        <taxon>Eukaryota</taxon>
        <taxon>Fungi</taxon>
        <taxon>Dikarya</taxon>
        <taxon>Basidiomycota</taxon>
        <taxon>Agaricomycotina</taxon>
        <taxon>Agaricomycetes</taxon>
        <taxon>Agaricomycetidae</taxon>
        <taxon>Boletales</taxon>
        <taxon>Suillineae</taxon>
        <taxon>Suillaceae</taxon>
        <taxon>Suillus</taxon>
    </lineage>
</organism>
<protein>
    <recommendedName>
        <fullName evidence="1">G domain-containing protein</fullName>
    </recommendedName>
</protein>
<gene>
    <name evidence="2" type="ORF">HD556DRAFT_1272502</name>
</gene>
<dbReference type="AlphaFoldDB" id="A0A9P7AMN8"/>
<dbReference type="InterPro" id="IPR027417">
    <property type="entry name" value="P-loop_NTPase"/>
</dbReference>
<dbReference type="GeneID" id="64592958"/>
<dbReference type="InterPro" id="IPR006073">
    <property type="entry name" value="GTP-bd"/>
</dbReference>
<name>A0A9P7AMN8_9AGAM</name>
<accession>A0A9P7AMN8</accession>
<dbReference type="Pfam" id="PF01926">
    <property type="entry name" value="MMR_HSR1"/>
    <property type="match status" value="1"/>
</dbReference>
<dbReference type="InterPro" id="IPR025662">
    <property type="entry name" value="Sigma_54_int_dom_ATP-bd_1"/>
</dbReference>
<feature type="domain" description="G" evidence="1">
    <location>
        <begin position="9"/>
        <end position="142"/>
    </location>
</feature>
<dbReference type="OrthoDB" id="8954335at2759"/>
<evidence type="ECO:0000313" key="2">
    <source>
        <dbReference type="EMBL" id="KAG1791871.1"/>
    </source>
</evidence>
<dbReference type="Gene3D" id="3.40.50.300">
    <property type="entry name" value="P-loop containing nucleotide triphosphate hydrolases"/>
    <property type="match status" value="1"/>
</dbReference>
<evidence type="ECO:0000259" key="1">
    <source>
        <dbReference type="Pfam" id="PF01926"/>
    </source>
</evidence>
<dbReference type="RefSeq" id="XP_041158609.1">
    <property type="nucleotide sequence ID" value="XM_041299194.1"/>
</dbReference>